<accession>A0ABP1FIW1</accession>
<feature type="coiled-coil region" evidence="1">
    <location>
        <begin position="1014"/>
        <end position="1076"/>
    </location>
</feature>
<keyword evidence="3" id="KW-1133">Transmembrane helix</keyword>
<feature type="compositionally biased region" description="Polar residues" evidence="2">
    <location>
        <begin position="846"/>
        <end position="864"/>
    </location>
</feature>
<organism evidence="4 5">
    <name type="scientific">Coccomyxa viridis</name>
    <dbReference type="NCBI Taxonomy" id="1274662"/>
    <lineage>
        <taxon>Eukaryota</taxon>
        <taxon>Viridiplantae</taxon>
        <taxon>Chlorophyta</taxon>
        <taxon>core chlorophytes</taxon>
        <taxon>Trebouxiophyceae</taxon>
        <taxon>Trebouxiophyceae incertae sedis</taxon>
        <taxon>Coccomyxaceae</taxon>
        <taxon>Coccomyxa</taxon>
    </lineage>
</organism>
<feature type="compositionally biased region" description="Low complexity" evidence="2">
    <location>
        <begin position="1283"/>
        <end position="1295"/>
    </location>
</feature>
<keyword evidence="1" id="KW-0175">Coiled coil</keyword>
<dbReference type="EMBL" id="CAXHTA020000001">
    <property type="protein sequence ID" value="CAL5218811.1"/>
    <property type="molecule type" value="Genomic_DNA"/>
</dbReference>
<protein>
    <submittedName>
        <fullName evidence="4">G539 protein</fullName>
    </submittedName>
</protein>
<evidence type="ECO:0000256" key="2">
    <source>
        <dbReference type="SAM" id="MobiDB-lite"/>
    </source>
</evidence>
<proteinExistence type="predicted"/>
<dbReference type="Proteomes" id="UP001497392">
    <property type="component" value="Unassembled WGS sequence"/>
</dbReference>
<reference evidence="4 5" key="1">
    <citation type="submission" date="2024-06" db="EMBL/GenBank/DDBJ databases">
        <authorList>
            <person name="Kraege A."/>
            <person name="Thomma B."/>
        </authorList>
    </citation>
    <scope>NUCLEOTIDE SEQUENCE [LARGE SCALE GENOMIC DNA]</scope>
</reference>
<feature type="region of interest" description="Disordered" evidence="2">
    <location>
        <begin position="102"/>
        <end position="122"/>
    </location>
</feature>
<feature type="region of interest" description="Disordered" evidence="2">
    <location>
        <begin position="936"/>
        <end position="956"/>
    </location>
</feature>
<feature type="compositionally biased region" description="Polar residues" evidence="2">
    <location>
        <begin position="1257"/>
        <end position="1279"/>
    </location>
</feature>
<name>A0ABP1FIW1_9CHLO</name>
<feature type="region of interest" description="Disordered" evidence="2">
    <location>
        <begin position="842"/>
        <end position="923"/>
    </location>
</feature>
<feature type="compositionally biased region" description="Low complexity" evidence="2">
    <location>
        <begin position="936"/>
        <end position="945"/>
    </location>
</feature>
<sequence length="1363" mass="148288">MANWLFRRDTKGPQDVPFCPIKPLNEQYISEEAFRQRRDAATEAELGRLKATPEYRQWAARRRRERVSKALTSASTLRAVTMLVLAGAAFWAGQIAPPGTLPELLQPSTAPAEPQNSASQPNSELLLQLETERNLAQAYGSRIEKLSARIASLQSDHNTELQHRLGRHQEELLRREKQLRDLEAKAASDSKAERARLEQAEKASAKALAEAQAQQAQMRETLERLQKKLTRAQEVNPPSSVLSATNLAIILALLVATSAATFWISAERYAKEQLQEIENLRLEAEAREAKLIAEKSMIGRLQNELVRVNSQVGELDTQLERLKRAEAECERLQKRIADLESGREGADSSLSAAQSKVAKLSARLKEREEQLSEAQDCYSKLAAIYQAESADNSAALSSKENEVEAVRAQEQAKHEQQLQELTAQVEELQAQREEEVRKLEAEVQQLQSQRQQDIEKLQAGVEQLQSQHGQELQDQQTKAGEARAAHEQEVSALGAEIESLRKNEEMSSVLIRDMQKQVDEYAHNQTELEGEVKQLHELVQQEKDKALALQQELEETKQSWGASESEANTALAASHSYEEEVESLNMVLADRDANLALFEERSQAMAIAHAELEDRHKDTLFGLRETQDKVRSLETNVRQLECEAERNADSIREYMQQIDTLQVQLADQQEQLSRQEQEQQRAEARHTLAVREFEAQLADRAEEAQALERENENLEGQVEQLTISLMDATSKKTDSELRLRQFQQELVEMEMLMARAEAERAALERELRAMRCTASEAASHLQIAGEELRRESSGGSPNSIGAEVQSHLNSASSSAGPIQTPLSTALGLMHSMGAASSRLLGGLETPNYNSPAPKSLGGRSSQRPSPAEGQDISRPGSALKGSKDPTVRAIEFAPLTSSNLGRLEAEDTPEQGTPQGSPPHSPLRMARQTLALIDKASAAASSQVQSREEMQDALQQQETLYSSLNPETDSASAEGGSELTALHASMHNAFRALAGHIARLTGAQQRAAGAAQAAQRADDAYVAAQELVQSLREQSSKADERFSAAILHVEECLVALAAAEAANKAAQEAMKEFEAKSLGSFGGGPESKQAWRNRVEAQDAFSAAAAAKAAAMQAREQAVLAKRALLAQLEAAIPAVPGEEAAASAAAAAAQQALQDLESQAKAALEAQSAFLEAKAAFSAQMSTLSPQLLPEGSAPSINSTAEGDSHGKRLHSTAGSSAYTEPSKDGSTAVRLTADSHTNSASHRAPHESPGVSHVSADSANSPGSVENQPQQANLQQDRLSRQSSLKGLLGSLSFNKRPGNGAKSGQIRTEVGKLRAKSESGAVLGERRINSSNAIVTGSRRSTDALALLDTAWFSHSGAFD</sequence>
<feature type="region of interest" description="Disordered" evidence="2">
    <location>
        <begin position="463"/>
        <end position="487"/>
    </location>
</feature>
<evidence type="ECO:0000313" key="5">
    <source>
        <dbReference type="Proteomes" id="UP001497392"/>
    </source>
</evidence>
<dbReference type="PANTHER" id="PTHR45615">
    <property type="entry name" value="MYOSIN HEAVY CHAIN, NON-MUSCLE"/>
    <property type="match status" value="1"/>
</dbReference>
<evidence type="ECO:0000313" key="4">
    <source>
        <dbReference type="EMBL" id="CAL5218811.1"/>
    </source>
</evidence>
<comment type="caution">
    <text evidence="4">The sequence shown here is derived from an EMBL/GenBank/DDBJ whole genome shotgun (WGS) entry which is preliminary data.</text>
</comment>
<feature type="compositionally biased region" description="Polar residues" evidence="2">
    <location>
        <begin position="463"/>
        <end position="478"/>
    </location>
</feature>
<feature type="compositionally biased region" description="Polar residues" evidence="2">
    <location>
        <begin position="806"/>
        <end position="817"/>
    </location>
</feature>
<feature type="region of interest" description="Disordered" evidence="2">
    <location>
        <begin position="1188"/>
        <end position="1315"/>
    </location>
</feature>
<keyword evidence="3" id="KW-0472">Membrane</keyword>
<dbReference type="Gene3D" id="1.10.287.1490">
    <property type="match status" value="1"/>
</dbReference>
<dbReference type="PANTHER" id="PTHR45615:SF66">
    <property type="entry name" value="CARD DOMAIN-CONTAINING PROTEIN"/>
    <property type="match status" value="1"/>
</dbReference>
<feature type="coiled-coil region" evidence="1">
    <location>
        <begin position="267"/>
        <end position="377"/>
    </location>
</feature>
<keyword evidence="5" id="KW-1185">Reference proteome</keyword>
<evidence type="ECO:0000256" key="3">
    <source>
        <dbReference type="SAM" id="Phobius"/>
    </source>
</evidence>
<feature type="coiled-coil region" evidence="1">
    <location>
        <begin position="136"/>
        <end position="235"/>
    </location>
</feature>
<keyword evidence="3" id="KW-0812">Transmembrane</keyword>
<feature type="region of interest" description="Disordered" evidence="2">
    <location>
        <begin position="786"/>
        <end position="817"/>
    </location>
</feature>
<gene>
    <name evidence="4" type="primary">g539</name>
    <name evidence="4" type="ORF">VP750_LOCUS470</name>
</gene>
<feature type="transmembrane region" description="Helical" evidence="3">
    <location>
        <begin position="70"/>
        <end position="92"/>
    </location>
</feature>
<feature type="coiled-coil region" evidence="1">
    <location>
        <begin position="623"/>
        <end position="773"/>
    </location>
</feature>
<feature type="coiled-coil region" evidence="1">
    <location>
        <begin position="1140"/>
        <end position="1167"/>
    </location>
</feature>
<feature type="compositionally biased region" description="Polar residues" evidence="2">
    <location>
        <begin position="106"/>
        <end position="122"/>
    </location>
</feature>
<evidence type="ECO:0000256" key="1">
    <source>
        <dbReference type="SAM" id="Coils"/>
    </source>
</evidence>